<evidence type="ECO:0000313" key="3">
    <source>
        <dbReference type="Proteomes" id="UP000567293"/>
    </source>
</evidence>
<keyword evidence="1" id="KW-0472">Membrane</keyword>
<feature type="transmembrane region" description="Helical" evidence="1">
    <location>
        <begin position="55"/>
        <end position="79"/>
    </location>
</feature>
<accession>A0A7V8SZZ6</accession>
<sequence>MDNRIRTLGICALIVILSLHVVGIVSHGIIRHFVQTAPVWPVVWLGFRRSPWTKWAVLSPLVLWLLLMVNVWLLLLGLPHLLSGTFTRIEIAMTITIGVAAVVGIATALRVRTAMPWLSAVGALLLMACLQVFALWISFQRGVSRDPW</sequence>
<comment type="caution">
    <text evidence="2">The sequence shown here is derived from an EMBL/GenBank/DDBJ whole genome shotgun (WGS) entry which is preliminary data.</text>
</comment>
<feature type="transmembrane region" description="Helical" evidence="1">
    <location>
        <begin position="117"/>
        <end position="139"/>
    </location>
</feature>
<feature type="transmembrane region" description="Helical" evidence="1">
    <location>
        <begin position="91"/>
        <end position="111"/>
    </location>
</feature>
<dbReference type="AlphaFoldDB" id="A0A7V8SZZ6"/>
<gene>
    <name evidence="2" type="ORF">HRJ53_28510</name>
</gene>
<dbReference type="EMBL" id="JACDQQ010002760">
    <property type="protein sequence ID" value="MBA0088950.1"/>
    <property type="molecule type" value="Genomic_DNA"/>
</dbReference>
<name>A0A7V8SZZ6_9BACT</name>
<reference evidence="2" key="1">
    <citation type="submission" date="2020-06" db="EMBL/GenBank/DDBJ databases">
        <title>Legume-microbial interactions unlock mineral nutrients during tropical forest succession.</title>
        <authorList>
            <person name="Epihov D.Z."/>
        </authorList>
    </citation>
    <scope>NUCLEOTIDE SEQUENCE [LARGE SCALE GENOMIC DNA]</scope>
    <source>
        <strain evidence="2">Pan2503</strain>
    </source>
</reference>
<keyword evidence="1" id="KW-0812">Transmembrane</keyword>
<feature type="transmembrane region" description="Helical" evidence="1">
    <location>
        <begin position="7"/>
        <end position="30"/>
    </location>
</feature>
<protein>
    <submittedName>
        <fullName evidence="2">Uncharacterized protein</fullName>
    </submittedName>
</protein>
<proteinExistence type="predicted"/>
<dbReference type="Proteomes" id="UP000567293">
    <property type="component" value="Unassembled WGS sequence"/>
</dbReference>
<keyword evidence="3" id="KW-1185">Reference proteome</keyword>
<keyword evidence="1" id="KW-1133">Transmembrane helix</keyword>
<evidence type="ECO:0000313" key="2">
    <source>
        <dbReference type="EMBL" id="MBA0088950.1"/>
    </source>
</evidence>
<evidence type="ECO:0000256" key="1">
    <source>
        <dbReference type="SAM" id="Phobius"/>
    </source>
</evidence>
<organism evidence="2 3">
    <name type="scientific">Candidatus Acidiferrum panamense</name>
    <dbReference type="NCBI Taxonomy" id="2741543"/>
    <lineage>
        <taxon>Bacteria</taxon>
        <taxon>Pseudomonadati</taxon>
        <taxon>Acidobacteriota</taxon>
        <taxon>Terriglobia</taxon>
        <taxon>Candidatus Acidiferrales</taxon>
        <taxon>Candidatus Acidiferrum</taxon>
    </lineage>
</organism>